<organism evidence="1 2">
    <name type="scientific">Caulobacter rhizosphaerae</name>
    <dbReference type="NCBI Taxonomy" id="2010972"/>
    <lineage>
        <taxon>Bacteria</taxon>
        <taxon>Pseudomonadati</taxon>
        <taxon>Pseudomonadota</taxon>
        <taxon>Alphaproteobacteria</taxon>
        <taxon>Caulobacterales</taxon>
        <taxon>Caulobacteraceae</taxon>
        <taxon>Caulobacter</taxon>
    </lineage>
</organism>
<comment type="caution">
    <text evidence="1">The sequence shown here is derived from an EMBL/GenBank/DDBJ whole genome shotgun (WGS) entry which is preliminary data.</text>
</comment>
<gene>
    <name evidence="1" type="ORF">J2800_002625</name>
</gene>
<keyword evidence="2" id="KW-1185">Reference proteome</keyword>
<name>A0ABU1N0C5_9CAUL</name>
<protein>
    <recommendedName>
        <fullName evidence="3">Immunity protein 22 of polymorphic toxin system</fullName>
    </recommendedName>
</protein>
<dbReference type="RefSeq" id="WP_310032100.1">
    <property type="nucleotide sequence ID" value="NZ_JAVDRL010000007.1"/>
</dbReference>
<proteinExistence type="predicted"/>
<evidence type="ECO:0008006" key="3">
    <source>
        <dbReference type="Google" id="ProtNLM"/>
    </source>
</evidence>
<sequence>MGFDISWIGFNGLDRTECLHRLRMTATDEVDEAQEEPFSLAELPNKWIILFANDFEYVSDKRLAALSAEATVIGCHIHEGVMFSDATLFNAGRKVWSISHFAGDGPLNLENSGELPAEILTIRDRLLAKQKAAGVSSDVDHVFDIPVEAAQLVTSYRYDQWKFDWGEPVFHVLKAK</sequence>
<dbReference type="Proteomes" id="UP001262754">
    <property type="component" value="Unassembled WGS sequence"/>
</dbReference>
<evidence type="ECO:0000313" key="1">
    <source>
        <dbReference type="EMBL" id="MDR6531872.1"/>
    </source>
</evidence>
<evidence type="ECO:0000313" key="2">
    <source>
        <dbReference type="Proteomes" id="UP001262754"/>
    </source>
</evidence>
<reference evidence="1 2" key="1">
    <citation type="submission" date="2023-07" db="EMBL/GenBank/DDBJ databases">
        <title>Sorghum-associated microbial communities from plants grown in Nebraska, USA.</title>
        <authorList>
            <person name="Schachtman D."/>
        </authorList>
    </citation>
    <scope>NUCLEOTIDE SEQUENCE [LARGE SCALE GENOMIC DNA]</scope>
    <source>
        <strain evidence="1 2">DS2154</strain>
    </source>
</reference>
<accession>A0ABU1N0C5</accession>
<dbReference type="EMBL" id="JAVDRL010000007">
    <property type="protein sequence ID" value="MDR6531872.1"/>
    <property type="molecule type" value="Genomic_DNA"/>
</dbReference>